<feature type="domain" description="CAAX prenyl protease 2/Lysostaphin resistance protein A-like" evidence="2">
    <location>
        <begin position="152"/>
        <end position="252"/>
    </location>
</feature>
<dbReference type="Pfam" id="PF02517">
    <property type="entry name" value="Rce1-like"/>
    <property type="match status" value="1"/>
</dbReference>
<keyword evidence="1" id="KW-0472">Membrane</keyword>
<feature type="transmembrane region" description="Helical" evidence="1">
    <location>
        <begin position="212"/>
        <end position="233"/>
    </location>
</feature>
<feature type="transmembrane region" description="Helical" evidence="1">
    <location>
        <begin position="271"/>
        <end position="292"/>
    </location>
</feature>
<evidence type="ECO:0000313" key="3">
    <source>
        <dbReference type="EMBL" id="MFD1938040.1"/>
    </source>
</evidence>
<feature type="transmembrane region" description="Helical" evidence="1">
    <location>
        <begin position="100"/>
        <end position="122"/>
    </location>
</feature>
<sequence length="312" mass="32445">MTNLESPPPRQVIPARPADLLVFLAIAFGGAWLAAIPLWSALPNAPGSALQTTLAGMQLSPALGVLAVWLLRRDNARAWARDTGLTFGGRPGRALGVTALTWLAVPVAVAVTIAISAAAGLFPVDLAGLSGYRQVFPGATHAFAATGLAIAIVVYPVLYAIGAFGEEWGWRGWLLPRLMPLGRTKALLLSGVIWGVWHAPLTLAGYHYPGLGWWGVPLFTAACVATGSVLGLLRLRTASVWPAVIGHAAINGTMPALYLVASDARHPADPVLGGVFGVVGWLVFGAIALLLARSSPGRSTAGMAATRPAVRR</sequence>
<evidence type="ECO:0000256" key="1">
    <source>
        <dbReference type="SAM" id="Phobius"/>
    </source>
</evidence>
<keyword evidence="4" id="KW-1185">Reference proteome</keyword>
<dbReference type="PANTHER" id="PTHR35797">
    <property type="entry name" value="PROTEASE-RELATED"/>
    <property type="match status" value="1"/>
</dbReference>
<keyword evidence="3" id="KW-0378">Hydrolase</keyword>
<feature type="transmembrane region" description="Helical" evidence="1">
    <location>
        <begin position="20"/>
        <end position="42"/>
    </location>
</feature>
<organism evidence="3 4">
    <name type="scientific">Nonomuraea mangrovi</name>
    <dbReference type="NCBI Taxonomy" id="2316207"/>
    <lineage>
        <taxon>Bacteria</taxon>
        <taxon>Bacillati</taxon>
        <taxon>Actinomycetota</taxon>
        <taxon>Actinomycetes</taxon>
        <taxon>Streptosporangiales</taxon>
        <taxon>Streptosporangiaceae</taxon>
        <taxon>Nonomuraea</taxon>
    </lineage>
</organism>
<dbReference type="EC" id="3.4.-.-" evidence="3"/>
<feature type="transmembrane region" description="Helical" evidence="1">
    <location>
        <begin position="186"/>
        <end position="206"/>
    </location>
</feature>
<reference evidence="4" key="1">
    <citation type="journal article" date="2019" name="Int. J. Syst. Evol. Microbiol.">
        <title>The Global Catalogue of Microorganisms (GCM) 10K type strain sequencing project: providing services to taxonomists for standard genome sequencing and annotation.</title>
        <authorList>
            <consortium name="The Broad Institute Genomics Platform"/>
            <consortium name="The Broad Institute Genome Sequencing Center for Infectious Disease"/>
            <person name="Wu L."/>
            <person name="Ma J."/>
        </authorList>
    </citation>
    <scope>NUCLEOTIDE SEQUENCE [LARGE SCALE GENOMIC DNA]</scope>
    <source>
        <strain evidence="4">ICMP 6774ER</strain>
    </source>
</reference>
<comment type="caution">
    <text evidence="3">The sequence shown here is derived from an EMBL/GenBank/DDBJ whole genome shotgun (WGS) entry which is preliminary data.</text>
</comment>
<dbReference type="RefSeq" id="WP_379579749.1">
    <property type="nucleotide sequence ID" value="NZ_JBHUFV010000061.1"/>
</dbReference>
<dbReference type="InterPro" id="IPR003675">
    <property type="entry name" value="Rce1/LyrA-like_dom"/>
</dbReference>
<keyword evidence="1" id="KW-1133">Transmembrane helix</keyword>
<proteinExistence type="predicted"/>
<dbReference type="InterPro" id="IPR042150">
    <property type="entry name" value="MmRce1-like"/>
</dbReference>
<evidence type="ECO:0000259" key="2">
    <source>
        <dbReference type="Pfam" id="PF02517"/>
    </source>
</evidence>
<protein>
    <submittedName>
        <fullName evidence="3">CPBP family intramembrane glutamic endopeptidase</fullName>
        <ecNumber evidence="3">3.4.-.-</ecNumber>
    </submittedName>
</protein>
<feature type="transmembrane region" description="Helical" evidence="1">
    <location>
        <begin position="142"/>
        <end position="165"/>
    </location>
</feature>
<feature type="transmembrane region" description="Helical" evidence="1">
    <location>
        <begin position="48"/>
        <end position="71"/>
    </location>
</feature>
<name>A0ABW4TA92_9ACTN</name>
<dbReference type="PANTHER" id="PTHR35797:SF1">
    <property type="entry name" value="PROTEASE"/>
    <property type="match status" value="1"/>
</dbReference>
<dbReference type="EMBL" id="JBHUFV010000061">
    <property type="protein sequence ID" value="MFD1938040.1"/>
    <property type="molecule type" value="Genomic_DNA"/>
</dbReference>
<feature type="transmembrane region" description="Helical" evidence="1">
    <location>
        <begin position="240"/>
        <end position="259"/>
    </location>
</feature>
<dbReference type="GO" id="GO:0016787">
    <property type="term" value="F:hydrolase activity"/>
    <property type="evidence" value="ECO:0007669"/>
    <property type="project" value="UniProtKB-KW"/>
</dbReference>
<evidence type="ECO:0000313" key="4">
    <source>
        <dbReference type="Proteomes" id="UP001597368"/>
    </source>
</evidence>
<accession>A0ABW4TA92</accession>
<keyword evidence="1" id="KW-0812">Transmembrane</keyword>
<gene>
    <name evidence="3" type="ORF">ACFSKW_41855</name>
</gene>
<dbReference type="Proteomes" id="UP001597368">
    <property type="component" value="Unassembled WGS sequence"/>
</dbReference>